<dbReference type="Proteomes" id="UP000056209">
    <property type="component" value="Unassembled WGS sequence"/>
</dbReference>
<keyword evidence="1" id="KW-0812">Transmembrane</keyword>
<keyword evidence="3" id="KW-1185">Reference proteome</keyword>
<sequence>MWITLNLPSTKLYPVQTELTPSQYHIIYVMPQLSMFMYLVLSRDRANLAMARFKLKVIAGTMTL</sequence>
<evidence type="ECO:0000256" key="1">
    <source>
        <dbReference type="SAM" id="Phobius"/>
    </source>
</evidence>
<dbReference type="EMBL" id="BCMS01000002">
    <property type="protein sequence ID" value="GAQ23481.1"/>
    <property type="molecule type" value="Genomic_DNA"/>
</dbReference>
<comment type="caution">
    <text evidence="2">The sequence shown here is derived from an EMBL/GenBank/DDBJ whole genome shotgun (WGS) entry which is preliminary data.</text>
</comment>
<accession>A0A100HMJ8</accession>
<evidence type="ECO:0000313" key="2">
    <source>
        <dbReference type="EMBL" id="GAQ23481.1"/>
    </source>
</evidence>
<feature type="transmembrane region" description="Helical" evidence="1">
    <location>
        <begin position="22"/>
        <end position="41"/>
    </location>
</feature>
<protein>
    <submittedName>
        <fullName evidence="2">Putative secreted protein</fullName>
    </submittedName>
</protein>
<keyword evidence="1" id="KW-1133">Transmembrane helix</keyword>
<reference evidence="3" key="1">
    <citation type="submission" date="2015-11" db="EMBL/GenBank/DDBJ databases">
        <title>Draft Genome Sequence of the Radioresistant Bacterium Deinococcus grandis, Isolated from Freshwater Fish in Japan.</title>
        <authorList>
            <person name="Satoh K."/>
            <person name="Onodera T."/>
            <person name="Omoso K."/>
            <person name="Takeda-Yano K."/>
            <person name="Katayama T."/>
            <person name="Oono Y."/>
            <person name="Narumi I."/>
        </authorList>
    </citation>
    <scope>NUCLEOTIDE SEQUENCE [LARGE SCALE GENOMIC DNA]</scope>
    <source>
        <strain evidence="3">ATCC 43672</strain>
    </source>
</reference>
<evidence type="ECO:0000313" key="3">
    <source>
        <dbReference type="Proteomes" id="UP000056209"/>
    </source>
</evidence>
<name>A0A100HMJ8_9DEIO</name>
<organism evidence="2 3">
    <name type="scientific">Deinococcus grandis</name>
    <dbReference type="NCBI Taxonomy" id="57498"/>
    <lineage>
        <taxon>Bacteria</taxon>
        <taxon>Thermotogati</taxon>
        <taxon>Deinococcota</taxon>
        <taxon>Deinococci</taxon>
        <taxon>Deinococcales</taxon>
        <taxon>Deinococcaceae</taxon>
        <taxon>Deinococcus</taxon>
    </lineage>
</organism>
<proteinExistence type="predicted"/>
<gene>
    <name evidence="2" type="ORF">DEIGR_200336</name>
</gene>
<keyword evidence="1" id="KW-0472">Membrane</keyword>
<dbReference type="AlphaFoldDB" id="A0A100HMJ8"/>